<sequence length="217" mass="24595">MVVNDIPKGTKIEFVVSSGEVLLLYFSINVKNSYYRSQRSIIINHKTTKDISLRGSVKNESLKTTFETSANESSDPSVAAALNLAHHLTDRLHVTFRDVFHFTCVEGRTGRDVEDKTVALQQTSHRIADEEEVGAMSTYVAHCDSLKVQHDVAKLQKSIKRIGRLAQLLQEQQNISRPHMESDLRRRRNDVMKALRSFGFQFHKATGKKEHSMAGEK</sequence>
<proteinExistence type="predicted"/>
<dbReference type="Proteomes" id="UP000078542">
    <property type="component" value="Unassembled WGS sequence"/>
</dbReference>
<dbReference type="EMBL" id="KQ977279">
    <property type="protein sequence ID" value="KYN04126.1"/>
    <property type="molecule type" value="Genomic_DNA"/>
</dbReference>
<protein>
    <submittedName>
        <fullName evidence="1">Uncharacterized protein</fullName>
    </submittedName>
</protein>
<gene>
    <name evidence="1" type="ORF">ALC62_04891</name>
</gene>
<accession>A0A195CTW2</accession>
<organism evidence="1 2">
    <name type="scientific">Cyphomyrmex costatus</name>
    <dbReference type="NCBI Taxonomy" id="456900"/>
    <lineage>
        <taxon>Eukaryota</taxon>
        <taxon>Metazoa</taxon>
        <taxon>Ecdysozoa</taxon>
        <taxon>Arthropoda</taxon>
        <taxon>Hexapoda</taxon>
        <taxon>Insecta</taxon>
        <taxon>Pterygota</taxon>
        <taxon>Neoptera</taxon>
        <taxon>Endopterygota</taxon>
        <taxon>Hymenoptera</taxon>
        <taxon>Apocrita</taxon>
        <taxon>Aculeata</taxon>
        <taxon>Formicoidea</taxon>
        <taxon>Formicidae</taxon>
        <taxon>Myrmicinae</taxon>
        <taxon>Cyphomyrmex</taxon>
    </lineage>
</organism>
<dbReference type="AlphaFoldDB" id="A0A195CTW2"/>
<keyword evidence="2" id="KW-1185">Reference proteome</keyword>
<reference evidence="1 2" key="1">
    <citation type="submission" date="2016-03" db="EMBL/GenBank/DDBJ databases">
        <title>Cyphomyrmex costatus WGS genome.</title>
        <authorList>
            <person name="Nygaard S."/>
            <person name="Hu H."/>
            <person name="Boomsma J."/>
            <person name="Zhang G."/>
        </authorList>
    </citation>
    <scope>NUCLEOTIDE SEQUENCE [LARGE SCALE GENOMIC DNA]</scope>
    <source>
        <strain evidence="1">MS0001</strain>
        <tissue evidence="1">Whole body</tissue>
    </source>
</reference>
<evidence type="ECO:0000313" key="1">
    <source>
        <dbReference type="EMBL" id="KYN04126.1"/>
    </source>
</evidence>
<name>A0A195CTW2_9HYME</name>
<evidence type="ECO:0000313" key="2">
    <source>
        <dbReference type="Proteomes" id="UP000078542"/>
    </source>
</evidence>